<protein>
    <submittedName>
        <fullName evidence="1">Uncharacterized protein</fullName>
    </submittedName>
</protein>
<comment type="caution">
    <text evidence="1">The sequence shown here is derived from an EMBL/GenBank/DDBJ whole genome shotgun (WGS) entry which is preliminary data.</text>
</comment>
<name>A0A0W0Z5A1_LEGSP</name>
<dbReference type="AlphaFoldDB" id="A0A0W0Z5A1"/>
<dbReference type="RefSeq" id="WP_058483062.1">
    <property type="nucleotide sequence ID" value="NZ_CAAAII010000005.1"/>
</dbReference>
<proteinExistence type="predicted"/>
<evidence type="ECO:0000313" key="2">
    <source>
        <dbReference type="Proteomes" id="UP000054877"/>
    </source>
</evidence>
<dbReference type="OrthoDB" id="5606290at2"/>
<evidence type="ECO:0000313" key="1">
    <source>
        <dbReference type="EMBL" id="KTD64315.1"/>
    </source>
</evidence>
<organism evidence="1 2">
    <name type="scientific">Legionella spiritensis</name>
    <dbReference type="NCBI Taxonomy" id="452"/>
    <lineage>
        <taxon>Bacteria</taxon>
        <taxon>Pseudomonadati</taxon>
        <taxon>Pseudomonadota</taxon>
        <taxon>Gammaproteobacteria</taxon>
        <taxon>Legionellales</taxon>
        <taxon>Legionellaceae</taxon>
        <taxon>Legionella</taxon>
    </lineage>
</organism>
<dbReference type="STRING" id="452.Lspi_1122"/>
<dbReference type="PATRIC" id="fig|452.5.peg.1245"/>
<accession>A0A0W0Z5A1</accession>
<gene>
    <name evidence="1" type="ORF">Lspi_1122</name>
</gene>
<dbReference type="Proteomes" id="UP000054877">
    <property type="component" value="Unassembled WGS sequence"/>
</dbReference>
<reference evidence="1 2" key="1">
    <citation type="submission" date="2015-11" db="EMBL/GenBank/DDBJ databases">
        <title>Genomic analysis of 38 Legionella species identifies large and diverse effector repertoires.</title>
        <authorList>
            <person name="Burstein D."/>
            <person name="Amaro F."/>
            <person name="Zusman T."/>
            <person name="Lifshitz Z."/>
            <person name="Cohen O."/>
            <person name="Gilbert J.A."/>
            <person name="Pupko T."/>
            <person name="Shuman H.A."/>
            <person name="Segal G."/>
        </authorList>
    </citation>
    <scope>NUCLEOTIDE SEQUENCE [LARGE SCALE GENOMIC DNA]</scope>
    <source>
        <strain evidence="1 2">Mt.St.Helens-9</strain>
    </source>
</reference>
<sequence>MSAIPEDVHALPDFGRSLARCSAHWGEEVDLSGEGVIKAHTGDDTWYETAIPNVIGLNGNNPGKGPGVLIQDVEHSGIDLMWTAGLRGCMGLAILGRDRETGRMDAFFSHARHYDAEDATTDATNPMSIARRFVDSHDGVRVFWGTDFMFGEDPRLAPGKRQDAQKILSNKLGCWVRMSDCVPSDQLVFAPKLGIMRYGTPTEAVEWIRTHKPEERSLFSQSKGLDKFTPDPDIAGRLEIQLMKLRAERSATFRHYAHDSRRDHKILALTQILDAYHVGNFDILRYFARSAANNDSPFQDRTADDTWKPFGESVTAALAEEAYQDAFTKIKVMGTHGCGLRASGDDIYDHEEFGRVVAATETAARDEESDGRGAERQI</sequence>
<dbReference type="EMBL" id="LNYX01000013">
    <property type="protein sequence ID" value="KTD64315.1"/>
    <property type="molecule type" value="Genomic_DNA"/>
</dbReference>
<keyword evidence="2" id="KW-1185">Reference proteome</keyword>